<evidence type="ECO:0000256" key="5">
    <source>
        <dbReference type="ARBA" id="ARBA00038359"/>
    </source>
</evidence>
<dbReference type="GO" id="GO:0016020">
    <property type="term" value="C:membrane"/>
    <property type="evidence" value="ECO:0007669"/>
    <property type="project" value="UniProtKB-SubCell"/>
</dbReference>
<keyword evidence="2 6" id="KW-0812">Transmembrane</keyword>
<evidence type="ECO:0000313" key="9">
    <source>
        <dbReference type="Proteomes" id="UP001219568"/>
    </source>
</evidence>
<evidence type="ECO:0000256" key="3">
    <source>
        <dbReference type="ARBA" id="ARBA00022989"/>
    </source>
</evidence>
<reference evidence="8" key="1">
    <citation type="journal article" date="2023" name="IMA Fungus">
        <title>Comparative genomic study of the Penicillium genus elucidates a diverse pangenome and 15 lateral gene transfer events.</title>
        <authorList>
            <person name="Petersen C."/>
            <person name="Sorensen T."/>
            <person name="Nielsen M.R."/>
            <person name="Sondergaard T.E."/>
            <person name="Sorensen J.L."/>
            <person name="Fitzpatrick D.A."/>
            <person name="Frisvad J.C."/>
            <person name="Nielsen K.L."/>
        </authorList>
    </citation>
    <scope>NUCLEOTIDE SEQUENCE</scope>
    <source>
        <strain evidence="8">IBT 15450</strain>
    </source>
</reference>
<comment type="caution">
    <text evidence="8">The sequence shown here is derived from an EMBL/GenBank/DDBJ whole genome shotgun (WGS) entry which is preliminary data.</text>
</comment>
<comment type="subcellular location">
    <subcellularLocation>
        <location evidence="1">Membrane</location>
        <topology evidence="1">Multi-pass membrane protein</topology>
    </subcellularLocation>
</comment>
<dbReference type="Proteomes" id="UP001219568">
    <property type="component" value="Unassembled WGS sequence"/>
</dbReference>
<keyword evidence="9" id="KW-1185">Reference proteome</keyword>
<feature type="domain" description="Rhodopsin" evidence="7">
    <location>
        <begin position="1"/>
        <end position="148"/>
    </location>
</feature>
<reference evidence="8" key="2">
    <citation type="submission" date="2023-01" db="EMBL/GenBank/DDBJ databases">
        <authorList>
            <person name="Petersen C."/>
        </authorList>
    </citation>
    <scope>NUCLEOTIDE SEQUENCE</scope>
    <source>
        <strain evidence="8">IBT 15450</strain>
    </source>
</reference>
<name>A0AAD6N531_PENCN</name>
<feature type="transmembrane region" description="Helical" evidence="6">
    <location>
        <begin position="100"/>
        <end position="124"/>
    </location>
</feature>
<protein>
    <recommendedName>
        <fullName evidence="7">Rhodopsin domain-containing protein</fullName>
    </recommendedName>
</protein>
<comment type="similarity">
    <text evidence="5">Belongs to the SAT4 family.</text>
</comment>
<sequence>VHYGLGKPQEILHPNETEKQFLFLWLSIPLYNLSLTFTKASILLLYIRIFPLPRFILMSRIALGVISTYGLWCVLSSILNCIPVNAFWDTSIQGRCIKREFLWFFNAGINIVTDLGILVMPIPVLSHLQLSWKRKFGLILIFAAGGLIPSSDCNLVLRGDEHGNHLLLSPAVASVIQTYTSMASFSESPMLRQ</sequence>
<dbReference type="InterPro" id="IPR049326">
    <property type="entry name" value="Rhodopsin_dom_fungi"/>
</dbReference>
<evidence type="ECO:0000256" key="2">
    <source>
        <dbReference type="ARBA" id="ARBA00022692"/>
    </source>
</evidence>
<dbReference type="PANTHER" id="PTHR33048:SF47">
    <property type="entry name" value="INTEGRAL MEMBRANE PROTEIN-RELATED"/>
    <property type="match status" value="1"/>
</dbReference>
<evidence type="ECO:0000256" key="4">
    <source>
        <dbReference type="ARBA" id="ARBA00023136"/>
    </source>
</evidence>
<keyword evidence="4 6" id="KW-0472">Membrane</keyword>
<gene>
    <name evidence="8" type="ORF">N7460_010890</name>
</gene>
<dbReference type="AlphaFoldDB" id="A0AAD6N531"/>
<feature type="transmembrane region" description="Helical" evidence="6">
    <location>
        <begin position="21"/>
        <end position="49"/>
    </location>
</feature>
<evidence type="ECO:0000259" key="7">
    <source>
        <dbReference type="Pfam" id="PF20684"/>
    </source>
</evidence>
<accession>A0AAD6N531</accession>
<feature type="non-terminal residue" evidence="8">
    <location>
        <position position="193"/>
    </location>
</feature>
<keyword evidence="3 6" id="KW-1133">Transmembrane helix</keyword>
<dbReference type="InterPro" id="IPR052337">
    <property type="entry name" value="SAT4-like"/>
</dbReference>
<proteinExistence type="inferred from homology"/>
<feature type="transmembrane region" description="Helical" evidence="6">
    <location>
        <begin position="136"/>
        <end position="157"/>
    </location>
</feature>
<evidence type="ECO:0000313" key="8">
    <source>
        <dbReference type="EMBL" id="KAJ6030624.1"/>
    </source>
</evidence>
<evidence type="ECO:0000256" key="6">
    <source>
        <dbReference type="SAM" id="Phobius"/>
    </source>
</evidence>
<dbReference type="PANTHER" id="PTHR33048">
    <property type="entry name" value="PTH11-LIKE INTEGRAL MEMBRANE PROTEIN (AFU_ORTHOLOGUE AFUA_5G11245)"/>
    <property type="match status" value="1"/>
</dbReference>
<organism evidence="8 9">
    <name type="scientific">Penicillium canescens</name>
    <dbReference type="NCBI Taxonomy" id="5083"/>
    <lineage>
        <taxon>Eukaryota</taxon>
        <taxon>Fungi</taxon>
        <taxon>Dikarya</taxon>
        <taxon>Ascomycota</taxon>
        <taxon>Pezizomycotina</taxon>
        <taxon>Eurotiomycetes</taxon>
        <taxon>Eurotiomycetidae</taxon>
        <taxon>Eurotiales</taxon>
        <taxon>Aspergillaceae</taxon>
        <taxon>Penicillium</taxon>
    </lineage>
</organism>
<dbReference type="EMBL" id="JAQJZL010000014">
    <property type="protein sequence ID" value="KAJ6030624.1"/>
    <property type="molecule type" value="Genomic_DNA"/>
</dbReference>
<dbReference type="Pfam" id="PF20684">
    <property type="entry name" value="Fung_rhodopsin"/>
    <property type="match status" value="1"/>
</dbReference>
<evidence type="ECO:0000256" key="1">
    <source>
        <dbReference type="ARBA" id="ARBA00004141"/>
    </source>
</evidence>
<feature type="transmembrane region" description="Helical" evidence="6">
    <location>
        <begin position="69"/>
        <end position="88"/>
    </location>
</feature>